<keyword evidence="2" id="KW-1185">Reference proteome</keyword>
<dbReference type="Proteomes" id="UP000017836">
    <property type="component" value="Unassembled WGS sequence"/>
</dbReference>
<organism evidence="1 2">
    <name type="scientific">Amborella trichopoda</name>
    <dbReference type="NCBI Taxonomy" id="13333"/>
    <lineage>
        <taxon>Eukaryota</taxon>
        <taxon>Viridiplantae</taxon>
        <taxon>Streptophyta</taxon>
        <taxon>Embryophyta</taxon>
        <taxon>Tracheophyta</taxon>
        <taxon>Spermatophyta</taxon>
        <taxon>Magnoliopsida</taxon>
        <taxon>Amborellales</taxon>
        <taxon>Amborellaceae</taxon>
        <taxon>Amborella</taxon>
    </lineage>
</organism>
<dbReference type="Gramene" id="ERM99991">
    <property type="protein sequence ID" value="ERM99991"/>
    <property type="gene ID" value="AMTR_s00110p00140420"/>
</dbReference>
<name>W1NSC8_AMBTC</name>
<dbReference type="EMBL" id="KI394965">
    <property type="protein sequence ID" value="ERM99991.1"/>
    <property type="molecule type" value="Genomic_DNA"/>
</dbReference>
<dbReference type="AlphaFoldDB" id="W1NSC8"/>
<dbReference type="HOGENOM" id="CLU_1995714_0_0_1"/>
<protein>
    <submittedName>
        <fullName evidence="1">Uncharacterized protein</fullName>
    </submittedName>
</protein>
<evidence type="ECO:0000313" key="2">
    <source>
        <dbReference type="Proteomes" id="UP000017836"/>
    </source>
</evidence>
<proteinExistence type="predicted"/>
<evidence type="ECO:0000313" key="1">
    <source>
        <dbReference type="EMBL" id="ERM99991.1"/>
    </source>
</evidence>
<accession>W1NSC8</accession>
<reference evidence="2" key="1">
    <citation type="journal article" date="2013" name="Science">
        <title>The Amborella genome and the evolution of flowering plants.</title>
        <authorList>
            <consortium name="Amborella Genome Project"/>
        </authorList>
    </citation>
    <scope>NUCLEOTIDE SEQUENCE [LARGE SCALE GENOMIC DNA]</scope>
</reference>
<sequence length="125" mass="13559">MPPVAGSRPPLLSHSLYQNPFLPTLPLLLPLLQPKHSAGLRFGSAFFLVSRPTPLFKGFLKLSVLLVLRSVWGFLNPSSIVVLPPNQRLSQGQKPIEANEAEGKSFGIVLPPMQCMDQVFAGGMA</sequence>
<gene>
    <name evidence="1" type="ORF">AMTR_s00110p00140420</name>
</gene>